<dbReference type="InterPro" id="IPR012001">
    <property type="entry name" value="Thiamin_PyroP_enz_TPP-bd_dom"/>
</dbReference>
<evidence type="ECO:0000313" key="19">
    <source>
        <dbReference type="EMBL" id="KAK6920522.1"/>
    </source>
</evidence>
<dbReference type="GO" id="GO:0009099">
    <property type="term" value="P:L-valine biosynthetic process"/>
    <property type="evidence" value="ECO:0007669"/>
    <property type="project" value="TreeGrafter"/>
</dbReference>
<evidence type="ECO:0000256" key="4">
    <source>
        <dbReference type="ARBA" id="ARBA00013145"/>
    </source>
</evidence>
<dbReference type="AlphaFoldDB" id="A0AAN8Z156"/>
<dbReference type="GO" id="GO:0030976">
    <property type="term" value="F:thiamine pyrophosphate binding"/>
    <property type="evidence" value="ECO:0007669"/>
    <property type="project" value="UniProtKB-UniRule"/>
</dbReference>
<evidence type="ECO:0000256" key="9">
    <source>
        <dbReference type="ARBA" id="ARBA00022827"/>
    </source>
</evidence>
<keyword evidence="6" id="KW-0359">Herbicide resistance</keyword>
<dbReference type="Pfam" id="PF02775">
    <property type="entry name" value="TPP_enzyme_C"/>
    <property type="match status" value="1"/>
</dbReference>
<evidence type="ECO:0000256" key="7">
    <source>
        <dbReference type="ARBA" id="ARBA00022679"/>
    </source>
</evidence>
<dbReference type="EMBL" id="JBAMMX010000020">
    <property type="protein sequence ID" value="KAK6920522.1"/>
    <property type="molecule type" value="Genomic_DNA"/>
</dbReference>
<evidence type="ECO:0000256" key="14">
    <source>
        <dbReference type="ARBA" id="ARBA00048670"/>
    </source>
</evidence>
<dbReference type="FunFam" id="3.40.50.970:FF:000007">
    <property type="entry name" value="Acetolactate synthase"/>
    <property type="match status" value="1"/>
</dbReference>
<comment type="cofactor">
    <cofactor evidence="15">
        <name>thiamine diphosphate</name>
        <dbReference type="ChEBI" id="CHEBI:58937"/>
    </cofactor>
    <text evidence="15">Binds 1 thiamine pyrophosphate per subunit.</text>
</comment>
<dbReference type="PROSITE" id="PS00187">
    <property type="entry name" value="TPP_ENZYMES"/>
    <property type="match status" value="1"/>
</dbReference>
<keyword evidence="9" id="KW-0274">FAD</keyword>
<dbReference type="GO" id="GO:0050660">
    <property type="term" value="F:flavin adenine dinucleotide binding"/>
    <property type="evidence" value="ECO:0007669"/>
    <property type="project" value="InterPro"/>
</dbReference>
<dbReference type="FunFam" id="3.40.50.970:FF:000053">
    <property type="entry name" value="Acetolactate synthase, mitochondrial"/>
    <property type="match status" value="1"/>
</dbReference>
<dbReference type="InterPro" id="IPR000399">
    <property type="entry name" value="TPP-bd_CS"/>
</dbReference>
<keyword evidence="8 15" id="KW-0479">Metal-binding</keyword>
<evidence type="ECO:0000259" key="17">
    <source>
        <dbReference type="Pfam" id="PF02775"/>
    </source>
</evidence>
<comment type="catalytic activity">
    <reaction evidence="14 15">
        <text>2 pyruvate + H(+) = (2S)-2-acetolactate + CO2</text>
        <dbReference type="Rhea" id="RHEA:25249"/>
        <dbReference type="ChEBI" id="CHEBI:15361"/>
        <dbReference type="ChEBI" id="CHEBI:15378"/>
        <dbReference type="ChEBI" id="CHEBI:16526"/>
        <dbReference type="ChEBI" id="CHEBI:58476"/>
        <dbReference type="EC" id="2.2.1.6"/>
    </reaction>
</comment>
<comment type="similarity">
    <text evidence="3 15">Belongs to the TPP enzyme family.</text>
</comment>
<evidence type="ECO:0000256" key="11">
    <source>
        <dbReference type="ARBA" id="ARBA00022946"/>
    </source>
</evidence>
<evidence type="ECO:0000256" key="2">
    <source>
        <dbReference type="ARBA" id="ARBA00005025"/>
    </source>
</evidence>
<keyword evidence="12 15" id="KW-0786">Thiamine pyrophosphate</keyword>
<comment type="caution">
    <text evidence="19">The sequence shown here is derived from an EMBL/GenBank/DDBJ whole genome shotgun (WGS) entry which is preliminary data.</text>
</comment>
<dbReference type="GO" id="GO:0009097">
    <property type="term" value="P:isoleucine biosynthetic process"/>
    <property type="evidence" value="ECO:0007669"/>
    <property type="project" value="TreeGrafter"/>
</dbReference>
<keyword evidence="20" id="KW-1185">Reference proteome</keyword>
<dbReference type="InterPro" id="IPR045229">
    <property type="entry name" value="TPP_enz"/>
</dbReference>
<sequence>MAATHAAAAANLTFSFKCSYHPSPFLSPKPPTNQDFPLHFPAKSNPSPLRIISSAISKPQSPTTTTSSITPAGTHDTFISRFAVDEPRKGSDVLVEALEREGVTTVFAYPGGASMEIHQALTRSTIIRNVLPRHEQGGVFAAEGYARASGRPGVCIATSGPGATNLVSGLADALLDSIPIVAITGQVPRRMIGTDAFQETPIVEVTRSITKHNYLVLDVEDIPRVVREAFYLASSGRPGPVLIDIPKDIQQQLVVPNWNQPIRLPGYVARLPKLPDEKHLEQIVRLVSEAKKPVLYVGGGCLNSSEELRRLVELTGIPVASTLMGLGAYPCNDDLSLQMLGMHGTVYANYAVDKCDLLLAFGVRFDDRVTGKLEAFASRAKIVHIDIDAAEIGKNKQPHVSVCADMKPALEGMNKLLEERGNKLKLDFSAWRQELQEQKVKHPLTFKTFGDAIPPQYAIKVLDELTDGNAIISTGVGQHQMWAAQFYKYKRPRQWLTSGGLGAMGFGLPAAMGAVVARPDAVVVDIDGDGSFIMNVQELATINVENLPVKIMLLNNQHLGMVVQWEDRFYKANRAHTYLGNPSKESEIFPNMLKFAEACGIPAARVTKKEELREAIQKMLDTPGPYLLDVIVPHQEHVLPMIPSGGAFSDTINEGDGRSQF</sequence>
<evidence type="ECO:0000256" key="15">
    <source>
        <dbReference type="RuleBase" id="RU003591"/>
    </source>
</evidence>
<comment type="pathway">
    <text evidence="2 15">Amino-acid biosynthesis; L-valine biosynthesis; L-valine from pyruvate: step 1/4.</text>
</comment>
<feature type="domain" description="Thiamine pyrophosphate enzyme TPP-binding" evidence="17">
    <location>
        <begin position="475"/>
        <end position="630"/>
    </location>
</feature>
<evidence type="ECO:0000256" key="3">
    <source>
        <dbReference type="ARBA" id="ARBA00007812"/>
    </source>
</evidence>
<keyword evidence="7 15" id="KW-0808">Transferase</keyword>
<evidence type="ECO:0000256" key="10">
    <source>
        <dbReference type="ARBA" id="ARBA00022842"/>
    </source>
</evidence>
<dbReference type="InterPro" id="IPR012000">
    <property type="entry name" value="Thiamin_PyroP_enz_cen_dom"/>
</dbReference>
<dbReference type="Proteomes" id="UP001370490">
    <property type="component" value="Unassembled WGS sequence"/>
</dbReference>
<evidence type="ECO:0000256" key="12">
    <source>
        <dbReference type="ARBA" id="ARBA00023052"/>
    </source>
</evidence>
<organism evidence="19 20">
    <name type="scientific">Dillenia turbinata</name>
    <dbReference type="NCBI Taxonomy" id="194707"/>
    <lineage>
        <taxon>Eukaryota</taxon>
        <taxon>Viridiplantae</taxon>
        <taxon>Streptophyta</taxon>
        <taxon>Embryophyta</taxon>
        <taxon>Tracheophyta</taxon>
        <taxon>Spermatophyta</taxon>
        <taxon>Magnoliopsida</taxon>
        <taxon>eudicotyledons</taxon>
        <taxon>Gunneridae</taxon>
        <taxon>Pentapetalae</taxon>
        <taxon>Dilleniales</taxon>
        <taxon>Dilleniaceae</taxon>
        <taxon>Dillenia</taxon>
    </lineage>
</organism>
<dbReference type="PANTHER" id="PTHR18968">
    <property type="entry name" value="THIAMINE PYROPHOSPHATE ENZYMES"/>
    <property type="match status" value="1"/>
</dbReference>
<dbReference type="GO" id="GO:0003984">
    <property type="term" value="F:acetolactate synthase activity"/>
    <property type="evidence" value="ECO:0007669"/>
    <property type="project" value="UniProtKB-EC"/>
</dbReference>
<dbReference type="GO" id="GO:0009635">
    <property type="term" value="P:response to herbicide"/>
    <property type="evidence" value="ECO:0007669"/>
    <property type="project" value="UniProtKB-KW"/>
</dbReference>
<evidence type="ECO:0000256" key="8">
    <source>
        <dbReference type="ARBA" id="ARBA00022723"/>
    </source>
</evidence>
<accession>A0AAN8Z156</accession>
<evidence type="ECO:0000256" key="13">
    <source>
        <dbReference type="ARBA" id="ARBA00023304"/>
    </source>
</evidence>
<dbReference type="InterPro" id="IPR011766">
    <property type="entry name" value="TPP_enzyme_TPP-bd"/>
</dbReference>
<dbReference type="GO" id="GO:0000287">
    <property type="term" value="F:magnesium ion binding"/>
    <property type="evidence" value="ECO:0007669"/>
    <property type="project" value="UniProtKB-UniRule"/>
</dbReference>
<dbReference type="SUPFAM" id="SSF52518">
    <property type="entry name" value="Thiamin diphosphate-binding fold (THDP-binding)"/>
    <property type="match status" value="2"/>
</dbReference>
<keyword evidence="5 15" id="KW-0028">Amino-acid biosynthesis</keyword>
<dbReference type="CDD" id="cd02015">
    <property type="entry name" value="TPP_AHAS"/>
    <property type="match status" value="1"/>
</dbReference>
<dbReference type="Gene3D" id="3.40.50.970">
    <property type="match status" value="2"/>
</dbReference>
<evidence type="ECO:0000256" key="6">
    <source>
        <dbReference type="ARBA" id="ARBA00022646"/>
    </source>
</evidence>
<comment type="pathway">
    <text evidence="1 15">Amino-acid biosynthesis; L-isoleucine biosynthesis; L-isoleucine from 2-oxobutanoate: step 1/4.</text>
</comment>
<dbReference type="GO" id="GO:0005948">
    <property type="term" value="C:acetolactate synthase complex"/>
    <property type="evidence" value="ECO:0007669"/>
    <property type="project" value="TreeGrafter"/>
</dbReference>
<name>A0AAN8Z156_9MAGN</name>
<dbReference type="InterPro" id="IPR039368">
    <property type="entry name" value="AHAS_TPP"/>
</dbReference>
<dbReference type="InterPro" id="IPR029061">
    <property type="entry name" value="THDP-binding"/>
</dbReference>
<gene>
    <name evidence="19" type="ORF">RJ641_014200</name>
</gene>
<reference evidence="19 20" key="1">
    <citation type="submission" date="2023-12" db="EMBL/GenBank/DDBJ databases">
        <title>A high-quality genome assembly for Dillenia turbinata (Dilleniales).</title>
        <authorList>
            <person name="Chanderbali A."/>
        </authorList>
    </citation>
    <scope>NUCLEOTIDE SEQUENCE [LARGE SCALE GENOMIC DNA]</scope>
    <source>
        <strain evidence="19">LSX21</strain>
        <tissue evidence="19">Leaf</tissue>
    </source>
</reference>
<dbReference type="SUPFAM" id="SSF52467">
    <property type="entry name" value="DHS-like NAD/FAD-binding domain"/>
    <property type="match status" value="1"/>
</dbReference>
<dbReference type="FunFam" id="3.40.50.1220:FF:000008">
    <property type="entry name" value="Acetolactate synthase"/>
    <property type="match status" value="1"/>
</dbReference>
<dbReference type="Gene3D" id="3.40.50.1220">
    <property type="entry name" value="TPP-binding domain"/>
    <property type="match status" value="1"/>
</dbReference>
<dbReference type="CDD" id="cd07035">
    <property type="entry name" value="TPP_PYR_POX_like"/>
    <property type="match status" value="1"/>
</dbReference>
<keyword evidence="9" id="KW-0285">Flavoprotein</keyword>
<feature type="domain" description="Thiamine pyrophosphate enzyme N-terminal TPP-binding" evidence="18">
    <location>
        <begin position="89"/>
        <end position="199"/>
    </location>
</feature>
<evidence type="ECO:0000259" key="18">
    <source>
        <dbReference type="Pfam" id="PF02776"/>
    </source>
</evidence>
<protein>
    <recommendedName>
        <fullName evidence="4 15">Acetolactate synthase</fullName>
        <ecNumber evidence="4 15">2.2.1.6</ecNumber>
    </recommendedName>
</protein>
<evidence type="ECO:0000313" key="20">
    <source>
        <dbReference type="Proteomes" id="UP001370490"/>
    </source>
</evidence>
<dbReference type="Pfam" id="PF02776">
    <property type="entry name" value="TPP_enzyme_N"/>
    <property type="match status" value="1"/>
</dbReference>
<dbReference type="InterPro" id="IPR029035">
    <property type="entry name" value="DHS-like_NAD/FAD-binding_dom"/>
</dbReference>
<dbReference type="EC" id="2.2.1.6" evidence="4 15"/>
<comment type="cofactor">
    <cofactor evidence="15">
        <name>Mg(2+)</name>
        <dbReference type="ChEBI" id="CHEBI:18420"/>
    </cofactor>
    <text evidence="15">Binds 1 Mg(2+) ion per subunit.</text>
</comment>
<evidence type="ECO:0000256" key="5">
    <source>
        <dbReference type="ARBA" id="ARBA00022605"/>
    </source>
</evidence>
<dbReference type="PANTHER" id="PTHR18968:SF13">
    <property type="entry name" value="ACETOLACTATE SYNTHASE CATALYTIC SUBUNIT, MITOCHONDRIAL"/>
    <property type="match status" value="1"/>
</dbReference>
<proteinExistence type="inferred from homology"/>
<dbReference type="NCBIfam" id="TIGR00118">
    <property type="entry name" value="acolac_lg"/>
    <property type="match status" value="1"/>
</dbReference>
<evidence type="ECO:0000259" key="16">
    <source>
        <dbReference type="Pfam" id="PF00205"/>
    </source>
</evidence>
<keyword evidence="13 15" id="KW-0100">Branched-chain amino acid biosynthesis</keyword>
<keyword evidence="10 15" id="KW-0460">Magnesium</keyword>
<feature type="domain" description="Thiamine pyrophosphate enzyme central" evidence="16">
    <location>
        <begin position="280"/>
        <end position="411"/>
    </location>
</feature>
<evidence type="ECO:0000256" key="1">
    <source>
        <dbReference type="ARBA" id="ARBA00004974"/>
    </source>
</evidence>
<dbReference type="Pfam" id="PF00205">
    <property type="entry name" value="TPP_enzyme_M"/>
    <property type="match status" value="1"/>
</dbReference>
<keyword evidence="11" id="KW-0809">Transit peptide</keyword>
<dbReference type="InterPro" id="IPR012846">
    <property type="entry name" value="Acetolactate_synth_lsu"/>
</dbReference>